<protein>
    <submittedName>
        <fullName evidence="2">Uncharacterized protein</fullName>
    </submittedName>
</protein>
<proteinExistence type="predicted"/>
<comment type="caution">
    <text evidence="2">The sequence shown here is derived from an EMBL/GenBank/DDBJ whole genome shotgun (WGS) entry which is preliminary data.</text>
</comment>
<evidence type="ECO:0000313" key="3">
    <source>
        <dbReference type="Proteomes" id="UP001519460"/>
    </source>
</evidence>
<dbReference type="EMBL" id="JACVVK020000133">
    <property type="protein sequence ID" value="KAK7489909.1"/>
    <property type="molecule type" value="Genomic_DNA"/>
</dbReference>
<dbReference type="AlphaFoldDB" id="A0ABD0KSN9"/>
<sequence length="74" mass="8306">MSAKIQFTETSGCGGYPEKGHQLSTEKHGKHVRDHGRLSWCVPVMRCTHADASFRPGSRTQRALPRLTNLFRSP</sequence>
<organism evidence="2 3">
    <name type="scientific">Batillaria attramentaria</name>
    <dbReference type="NCBI Taxonomy" id="370345"/>
    <lineage>
        <taxon>Eukaryota</taxon>
        <taxon>Metazoa</taxon>
        <taxon>Spiralia</taxon>
        <taxon>Lophotrochozoa</taxon>
        <taxon>Mollusca</taxon>
        <taxon>Gastropoda</taxon>
        <taxon>Caenogastropoda</taxon>
        <taxon>Sorbeoconcha</taxon>
        <taxon>Cerithioidea</taxon>
        <taxon>Batillariidae</taxon>
        <taxon>Batillaria</taxon>
    </lineage>
</organism>
<evidence type="ECO:0000256" key="1">
    <source>
        <dbReference type="SAM" id="MobiDB-lite"/>
    </source>
</evidence>
<feature type="compositionally biased region" description="Polar residues" evidence="1">
    <location>
        <begin position="1"/>
        <end position="11"/>
    </location>
</feature>
<dbReference type="Proteomes" id="UP001519460">
    <property type="component" value="Unassembled WGS sequence"/>
</dbReference>
<feature type="compositionally biased region" description="Basic and acidic residues" evidence="1">
    <location>
        <begin position="18"/>
        <end position="27"/>
    </location>
</feature>
<keyword evidence="3" id="KW-1185">Reference proteome</keyword>
<feature type="region of interest" description="Disordered" evidence="1">
    <location>
        <begin position="1"/>
        <end position="30"/>
    </location>
</feature>
<reference evidence="2 3" key="1">
    <citation type="journal article" date="2023" name="Sci. Data">
        <title>Genome assembly of the Korean intertidal mud-creeper Batillaria attramentaria.</title>
        <authorList>
            <person name="Patra A.K."/>
            <person name="Ho P.T."/>
            <person name="Jun S."/>
            <person name="Lee S.J."/>
            <person name="Kim Y."/>
            <person name="Won Y.J."/>
        </authorList>
    </citation>
    <scope>NUCLEOTIDE SEQUENCE [LARGE SCALE GENOMIC DNA]</scope>
    <source>
        <strain evidence="2">Wonlab-2016</strain>
    </source>
</reference>
<name>A0ABD0KSN9_9CAEN</name>
<accession>A0ABD0KSN9</accession>
<gene>
    <name evidence="2" type="ORF">BaRGS_00018931</name>
</gene>
<evidence type="ECO:0000313" key="2">
    <source>
        <dbReference type="EMBL" id="KAK7489909.1"/>
    </source>
</evidence>